<sequence>MADIGIVAVDSPLAPEQVLAELGRALGKPVVNGEVKLSPFQSIDADAEDLGDGFNITLGVWDGRGQREANAAAVAIAADLKQRGMRAEFQPL</sequence>
<gene>
    <name evidence="1" type="ORF">GCM10022287_21970</name>
</gene>
<proteinExistence type="predicted"/>
<reference evidence="2" key="1">
    <citation type="journal article" date="2019" name="Int. J. Syst. Evol. Microbiol.">
        <title>The Global Catalogue of Microorganisms (GCM) 10K type strain sequencing project: providing services to taxonomists for standard genome sequencing and annotation.</title>
        <authorList>
            <consortium name="The Broad Institute Genomics Platform"/>
            <consortium name="The Broad Institute Genome Sequencing Center for Infectious Disease"/>
            <person name="Wu L."/>
            <person name="Ma J."/>
        </authorList>
    </citation>
    <scope>NUCLEOTIDE SEQUENCE [LARGE SCALE GENOMIC DNA]</scope>
    <source>
        <strain evidence="2">JCM 17591</strain>
    </source>
</reference>
<organism evidence="1 2">
    <name type="scientific">Gryllotalpicola koreensis</name>
    <dbReference type="NCBI Taxonomy" id="993086"/>
    <lineage>
        <taxon>Bacteria</taxon>
        <taxon>Bacillati</taxon>
        <taxon>Actinomycetota</taxon>
        <taxon>Actinomycetes</taxon>
        <taxon>Micrococcales</taxon>
        <taxon>Microbacteriaceae</taxon>
        <taxon>Gryllotalpicola</taxon>
    </lineage>
</organism>
<accession>A0ABP8A216</accession>
<name>A0ABP8A216_9MICO</name>
<dbReference type="Proteomes" id="UP001501079">
    <property type="component" value="Unassembled WGS sequence"/>
</dbReference>
<evidence type="ECO:0000313" key="1">
    <source>
        <dbReference type="EMBL" id="GAA4175790.1"/>
    </source>
</evidence>
<keyword evidence="2" id="KW-1185">Reference proteome</keyword>
<comment type="caution">
    <text evidence="1">The sequence shown here is derived from an EMBL/GenBank/DDBJ whole genome shotgun (WGS) entry which is preliminary data.</text>
</comment>
<dbReference type="EMBL" id="BAABBW010000003">
    <property type="protein sequence ID" value="GAA4175790.1"/>
    <property type="molecule type" value="Genomic_DNA"/>
</dbReference>
<protein>
    <submittedName>
        <fullName evidence="1">Uncharacterized protein</fullName>
    </submittedName>
</protein>
<evidence type="ECO:0000313" key="2">
    <source>
        <dbReference type="Proteomes" id="UP001501079"/>
    </source>
</evidence>